<evidence type="ECO:0000256" key="9">
    <source>
        <dbReference type="PIRSR" id="PIRSR001529-2"/>
    </source>
</evidence>
<sequence>MVQLAVRRLLIGIAASNAQCLPLYSQRPELDFDFILDKSNLEVLKKNIQVRKGVGNIELVHSLWQQIREFPKKSGGTEEEYKWLWDKLYQEALLIPNMCHPDVPTGPEAAAKVVREFGGDRREGSSLVTAEIIGNYWKSVIYPREACGNRSYAFIGPLAELERALIRYVWNFVLAKGFRPVIVSDIVPAAVTEACGLQQRSGSSIKYVLEQDKSLCVSGTSEMGISNMLRRKLFYKKDLPVKFTALSRCYRPEVSQSAHEARLYRVHEFTKIEMFAVCEPKDSGKVLQEIVDIQCSIFDSLGLHCRLLDMPSEELGAPANRKFDVEAWLPGRNLFGELSSASDCTDFQARRLGIKYKGEDGEKRFVHTCNGTAVAVSRAIIALLETYQKACFILFTFQKL</sequence>
<dbReference type="InterPro" id="IPR002317">
    <property type="entry name" value="Ser-tRNA-ligase_type_1"/>
</dbReference>
<dbReference type="PIRSF" id="PIRSF001529">
    <property type="entry name" value="Ser-tRNA-synth_IIa"/>
    <property type="match status" value="1"/>
</dbReference>
<evidence type="ECO:0000256" key="6">
    <source>
        <dbReference type="ARBA" id="ARBA00023146"/>
    </source>
</evidence>
<feature type="binding site" evidence="8">
    <location>
        <position position="220"/>
    </location>
    <ligand>
        <name>L-serine</name>
        <dbReference type="ChEBI" id="CHEBI:33384"/>
    </ligand>
</feature>
<accession>A0A0N4V9X0</accession>
<feature type="binding site" evidence="9">
    <location>
        <begin position="266"/>
        <end position="269"/>
    </location>
    <ligand>
        <name>ATP</name>
        <dbReference type="ChEBI" id="CHEBI:30616"/>
    </ligand>
</feature>
<evidence type="ECO:0000256" key="1">
    <source>
        <dbReference type="ARBA" id="ARBA00010728"/>
    </source>
</evidence>
<comment type="similarity">
    <text evidence="1">Belongs to the class-II aminoacyl-tRNA synthetase family. Type-1 seryl-tRNA synthetase subfamily.</text>
</comment>
<dbReference type="STRING" id="51028.A0A0N4V9X0"/>
<name>A0A0N4V9X0_ENTVE</name>
<evidence type="ECO:0000256" key="7">
    <source>
        <dbReference type="ARBA" id="ARBA00031113"/>
    </source>
</evidence>
<dbReference type="WBParaSite" id="EVEC_0000724701-mRNA-1">
    <property type="protein sequence ID" value="EVEC_0000724701-mRNA-1"/>
    <property type="gene ID" value="EVEC_0000724701"/>
</dbReference>
<evidence type="ECO:0000313" key="13">
    <source>
        <dbReference type="WBParaSite" id="EVEC_0000724701-mRNA-1"/>
    </source>
</evidence>
<dbReference type="PRINTS" id="PR00981">
    <property type="entry name" value="TRNASYNTHSER"/>
</dbReference>
<evidence type="ECO:0000256" key="2">
    <source>
        <dbReference type="ARBA" id="ARBA00012840"/>
    </source>
</evidence>
<evidence type="ECO:0000313" key="11">
    <source>
        <dbReference type="EMBL" id="VDD92017.1"/>
    </source>
</evidence>
<dbReference type="EC" id="6.1.1.11" evidence="2"/>
<dbReference type="GO" id="GO:0005524">
    <property type="term" value="F:ATP binding"/>
    <property type="evidence" value="ECO:0007669"/>
    <property type="project" value="UniProtKB-KW"/>
</dbReference>
<dbReference type="SUPFAM" id="SSF55681">
    <property type="entry name" value="Class II aaRS and biotin synthetases"/>
    <property type="match status" value="1"/>
</dbReference>
<dbReference type="InterPro" id="IPR045864">
    <property type="entry name" value="aa-tRNA-synth_II/BPL/LPL"/>
</dbReference>
<feature type="binding site" evidence="9">
    <location>
        <begin position="337"/>
        <end position="340"/>
    </location>
    <ligand>
        <name>ATP</name>
        <dbReference type="ChEBI" id="CHEBI:30616"/>
    </ligand>
</feature>
<keyword evidence="3" id="KW-0436">Ligase</keyword>
<dbReference type="InterPro" id="IPR006195">
    <property type="entry name" value="aa-tRNA-synth_II"/>
</dbReference>
<dbReference type="OrthoDB" id="10264585at2759"/>
<dbReference type="GO" id="GO:0006434">
    <property type="term" value="P:seryl-tRNA aminoacylation"/>
    <property type="evidence" value="ECO:0007669"/>
    <property type="project" value="InterPro"/>
</dbReference>
<reference evidence="11 12" key="2">
    <citation type="submission" date="2018-10" db="EMBL/GenBank/DDBJ databases">
        <authorList>
            <consortium name="Pathogen Informatics"/>
        </authorList>
    </citation>
    <scope>NUCLEOTIDE SEQUENCE [LARGE SCALE GENOMIC DNA]</scope>
</reference>
<dbReference type="Pfam" id="PF00587">
    <property type="entry name" value="tRNA-synt_2b"/>
    <property type="match status" value="1"/>
</dbReference>
<evidence type="ECO:0000256" key="8">
    <source>
        <dbReference type="PIRSR" id="PIRSR001529-1"/>
    </source>
</evidence>
<organism evidence="13">
    <name type="scientific">Enterobius vermicularis</name>
    <name type="common">Human pinworm</name>
    <dbReference type="NCBI Taxonomy" id="51028"/>
    <lineage>
        <taxon>Eukaryota</taxon>
        <taxon>Metazoa</taxon>
        <taxon>Ecdysozoa</taxon>
        <taxon>Nematoda</taxon>
        <taxon>Chromadorea</taxon>
        <taxon>Rhabditida</taxon>
        <taxon>Spirurina</taxon>
        <taxon>Oxyuridomorpha</taxon>
        <taxon>Oxyuroidea</taxon>
        <taxon>Oxyuridae</taxon>
        <taxon>Enterobius</taxon>
    </lineage>
</organism>
<keyword evidence="12" id="KW-1185">Reference proteome</keyword>
<dbReference type="AlphaFoldDB" id="A0A0N4V9X0"/>
<keyword evidence="4" id="KW-0547">Nucleotide-binding</keyword>
<feature type="domain" description="Aminoacyl-transfer RNA synthetases class-II family profile" evidence="10">
    <location>
        <begin position="161"/>
        <end position="400"/>
    </location>
</feature>
<gene>
    <name evidence="11" type="ORF">EVEC_LOCUS6768</name>
</gene>
<feature type="binding site" evidence="8">
    <location>
        <position position="273"/>
    </location>
    <ligand>
        <name>L-serine</name>
        <dbReference type="ChEBI" id="CHEBI:33384"/>
    </ligand>
</feature>
<feature type="binding site" evidence="8">
    <location>
        <position position="370"/>
    </location>
    <ligand>
        <name>L-serine</name>
        <dbReference type="ChEBI" id="CHEBI:33384"/>
    </ligand>
</feature>
<evidence type="ECO:0000256" key="5">
    <source>
        <dbReference type="ARBA" id="ARBA00022840"/>
    </source>
</evidence>
<dbReference type="FunFam" id="3.30.930.10:FF:000078">
    <property type="entry name" value="Seryl-tRNA synthetase"/>
    <property type="match status" value="1"/>
</dbReference>
<evidence type="ECO:0000313" key="12">
    <source>
        <dbReference type="Proteomes" id="UP000274131"/>
    </source>
</evidence>
<evidence type="ECO:0000259" key="10">
    <source>
        <dbReference type="PROSITE" id="PS50862"/>
    </source>
</evidence>
<keyword evidence="5 9" id="KW-0067">ATP-binding</keyword>
<feature type="site" description="Important for serine binding" evidence="8">
    <location>
        <position position="372"/>
    </location>
</feature>
<dbReference type="Proteomes" id="UP000274131">
    <property type="component" value="Unassembled WGS sequence"/>
</dbReference>
<reference evidence="13" key="1">
    <citation type="submission" date="2017-02" db="UniProtKB">
        <authorList>
            <consortium name="WormBaseParasite"/>
        </authorList>
    </citation>
    <scope>IDENTIFICATION</scope>
</reference>
<evidence type="ECO:0000256" key="3">
    <source>
        <dbReference type="ARBA" id="ARBA00022598"/>
    </source>
</evidence>
<dbReference type="PROSITE" id="PS50862">
    <property type="entry name" value="AA_TRNA_LIGASE_II"/>
    <property type="match status" value="1"/>
</dbReference>
<dbReference type="EMBL" id="UXUI01008643">
    <property type="protein sequence ID" value="VDD92017.1"/>
    <property type="molecule type" value="Genomic_DNA"/>
</dbReference>
<evidence type="ECO:0000256" key="4">
    <source>
        <dbReference type="ARBA" id="ARBA00022741"/>
    </source>
</evidence>
<feature type="binding site" evidence="8">
    <location>
        <position position="251"/>
    </location>
    <ligand>
        <name>L-serine</name>
        <dbReference type="ChEBI" id="CHEBI:33384"/>
    </ligand>
</feature>
<feature type="binding site" evidence="9">
    <location>
        <begin position="251"/>
        <end position="253"/>
    </location>
    <ligand>
        <name>ATP</name>
        <dbReference type="ChEBI" id="CHEBI:30616"/>
    </ligand>
</feature>
<dbReference type="SMR" id="A0A0N4V9X0"/>
<keyword evidence="6" id="KW-0030">Aminoacyl-tRNA synthetase</keyword>
<dbReference type="Gene3D" id="3.30.930.10">
    <property type="entry name" value="Bira Bifunctional Protein, Domain 2"/>
    <property type="match status" value="1"/>
</dbReference>
<dbReference type="InterPro" id="IPR002314">
    <property type="entry name" value="aa-tRNA-synt_IIb"/>
</dbReference>
<proteinExistence type="inferred from homology"/>
<dbReference type="PANTHER" id="PTHR11778">
    <property type="entry name" value="SERYL-TRNA SYNTHETASE"/>
    <property type="match status" value="1"/>
</dbReference>
<dbReference type="GO" id="GO:0004828">
    <property type="term" value="F:serine-tRNA ligase activity"/>
    <property type="evidence" value="ECO:0007669"/>
    <property type="project" value="UniProtKB-EC"/>
</dbReference>
<protein>
    <recommendedName>
        <fullName evidence="2">serine--tRNA ligase</fullName>
        <ecNumber evidence="2">6.1.1.11</ecNumber>
    </recommendedName>
    <alternativeName>
        <fullName evidence="7">Seryl-tRNA synthetase</fullName>
    </alternativeName>
</protein>